<accession>A0A0J9XP65</accession>
<reference evidence="1" key="2">
    <citation type="submission" date="2012-12" db="EMBL/GenBank/DDBJ databases">
        <authorList>
            <person name="Gao Y.W."/>
            <person name="Fan S.T."/>
            <person name="Sun H.T."/>
            <person name="Wang Z."/>
            <person name="Gao X.L."/>
            <person name="Li Y.G."/>
            <person name="Wang T.C."/>
            <person name="Zhang K."/>
            <person name="Xu W.W."/>
            <person name="Yu Z.J."/>
            <person name="Xia X.Z."/>
        </authorList>
    </citation>
    <scope>NUCLEOTIDE SEQUENCE</scope>
    <source>
        <strain evidence="1">FR3</strain>
    </source>
</reference>
<sequence length="54" mass="6595">MLPHDSMLKRTLLCNLNRSKSKVFLKFPYKNFRHARIRLINQIHRQLNNHNSHN</sequence>
<dbReference type="AlphaFoldDB" id="A0A0J9XP65"/>
<name>A0A0J9XP65_BRUMA</name>
<gene>
    <name evidence="1" type="primary">Bm13381</name>
    <name evidence="1" type="ORF">BM_Bm13381</name>
</gene>
<organism evidence="1">
    <name type="scientific">Brugia malayi</name>
    <name type="common">Filarial nematode worm</name>
    <dbReference type="NCBI Taxonomy" id="6279"/>
    <lineage>
        <taxon>Eukaryota</taxon>
        <taxon>Metazoa</taxon>
        <taxon>Ecdysozoa</taxon>
        <taxon>Nematoda</taxon>
        <taxon>Chromadorea</taxon>
        <taxon>Rhabditida</taxon>
        <taxon>Spirurina</taxon>
        <taxon>Spiruromorpha</taxon>
        <taxon>Filarioidea</taxon>
        <taxon>Onchocercidae</taxon>
        <taxon>Brugia</taxon>
    </lineage>
</organism>
<evidence type="ECO:0000313" key="1">
    <source>
        <dbReference type="EMBL" id="CDP92132.1"/>
    </source>
</evidence>
<reference evidence="1" key="1">
    <citation type="journal article" date="2007" name="Science">
        <title>Draft genome of the filarial nematode parasite Brugia malayi.</title>
        <authorList>
            <person name="Ghedin E."/>
            <person name="Wang S."/>
            <person name="Spiro D."/>
            <person name="Caler E."/>
            <person name="Zhao Q."/>
            <person name="Crabtree J."/>
            <person name="Allen J.E."/>
            <person name="Delcher A.L."/>
            <person name="Guiliano D.B."/>
            <person name="Miranda-Saavedra D."/>
            <person name="Angiuoli S.V."/>
            <person name="Creasy T."/>
            <person name="Amedeo P."/>
            <person name="Haas B."/>
            <person name="El-Sayed N.M."/>
            <person name="Wortman J.R."/>
            <person name="Feldblyum T."/>
            <person name="Tallon L."/>
            <person name="Schatz M."/>
            <person name="Shumway M."/>
            <person name="Koo H."/>
            <person name="Salzberg S.L."/>
            <person name="Schobel S."/>
            <person name="Pertea M."/>
            <person name="Pop M."/>
            <person name="White O."/>
            <person name="Barton G.J."/>
            <person name="Carlow C.K."/>
            <person name="Crawford M.J."/>
            <person name="Daub J."/>
            <person name="Dimmic M.W."/>
            <person name="Estes C.F."/>
            <person name="Foster J.M."/>
            <person name="Ganatra M."/>
            <person name="Gregory W.F."/>
            <person name="Johnson N.M."/>
            <person name="Jin J."/>
            <person name="Komuniecki R."/>
            <person name="Korf I."/>
            <person name="Kumar S."/>
            <person name="Laney S."/>
            <person name="Li B.W."/>
            <person name="Li W."/>
            <person name="Lindblom T.H."/>
            <person name="Lustigman S."/>
            <person name="Ma D."/>
            <person name="Maina C.V."/>
            <person name="Martin D.M."/>
            <person name="McCarter J.P."/>
            <person name="McReynolds L."/>
            <person name="Mitreva M."/>
            <person name="Nutman T.B."/>
            <person name="Parkinson J."/>
            <person name="Peregrin-Alvarez J.M."/>
            <person name="Poole C."/>
            <person name="Ren Q."/>
            <person name="Saunders L."/>
            <person name="Sluder A.E."/>
            <person name="Smith K."/>
            <person name="Stanke M."/>
            <person name="Unnasch T.R."/>
            <person name="Ware J."/>
            <person name="Wei A.D."/>
            <person name="Weil G."/>
            <person name="Williams D.J."/>
            <person name="Zhang Y."/>
            <person name="Williams S.A."/>
            <person name="Fraser-Liggett C."/>
            <person name="Slatko B."/>
            <person name="Blaxter M.L."/>
            <person name="Scott A.L."/>
        </authorList>
    </citation>
    <scope>NUCLEOTIDE SEQUENCE</scope>
    <source>
        <strain evidence="1">FR3</strain>
    </source>
</reference>
<protein>
    <submittedName>
        <fullName evidence="1">Bm13381</fullName>
    </submittedName>
</protein>
<dbReference type="EMBL" id="LN856729">
    <property type="protein sequence ID" value="CDP92132.1"/>
    <property type="molecule type" value="Genomic_DNA"/>
</dbReference>
<proteinExistence type="predicted"/>